<evidence type="ECO:0000256" key="1">
    <source>
        <dbReference type="PROSITE-ProRule" id="PRU00024"/>
    </source>
</evidence>
<keyword evidence="1" id="KW-0863">Zinc-finger</keyword>
<dbReference type="OrthoDB" id="6128620at2759"/>
<sequence>MNPQHSAQDVVQCTLCKEAVGPMYCEVCHIYLCNECVGKHLSYGSKVHKVVPLTQFLSTPKCLDHTTKHCELHCEQCEVPICSLCVHSKTHEHHNVIDIMENYKNKQEVLRKDLQELEKFIYPKYQESAAIIETQKTDQRKNSQKLTADLHEQEKVLHKEIDTIIQGKQAEIDEMDTKHKTVLEKHENEIKIKITEIRKVIQDLKRLLDTGDVLVVSKYQSNNEECRKLPPKLNIFLPKIQPVKITREQLLKQFGSLLPLSIEIEEQDYTAPFSGTESSLPDRPLLDDPLIITELDTGYEYLKKVSCLSDEEIWTSGYDKTMKLYNLKGELIKLVQTKSGNAPKDIAVSSGHLVYTDYDDNSINLVNDAQSLSKLFGKKSNIEKLITLRGWRPRSVSSTSSDDLLIIMDSDEQTKVVRYCGSKEKQSYQYDNQDQPLFSPGGFKSLCENRNLNICVSDWYAHAVVVVSAAGKLRFRYTGPLSTPKESFSPLGITTDSHANILTADRFNDRIHIVDQDGRFLRFIDNCGLIRPWGLCVDSKDNLFVAEEKSGKLKKIEYYCR</sequence>
<dbReference type="SUPFAM" id="SSF101898">
    <property type="entry name" value="NHL repeat"/>
    <property type="match status" value="1"/>
</dbReference>
<dbReference type="PROSITE" id="PS50119">
    <property type="entry name" value="ZF_BBOX"/>
    <property type="match status" value="2"/>
</dbReference>
<dbReference type="InterPro" id="IPR011042">
    <property type="entry name" value="6-blade_b-propeller_TolB-like"/>
</dbReference>
<dbReference type="GO" id="GO:0061630">
    <property type="term" value="F:ubiquitin protein ligase activity"/>
    <property type="evidence" value="ECO:0007669"/>
    <property type="project" value="TreeGrafter"/>
</dbReference>
<feature type="domain" description="B box-type" evidence="2">
    <location>
        <begin position="57"/>
        <end position="99"/>
    </location>
</feature>
<dbReference type="AlphaFoldDB" id="A0A8B8EGY4"/>
<name>A0A8B8EGY4_CRAVI</name>
<keyword evidence="1" id="KW-0862">Zinc</keyword>
<dbReference type="PANTHER" id="PTHR25462:SF296">
    <property type="entry name" value="MEIOTIC P26, ISOFORM F"/>
    <property type="match status" value="1"/>
</dbReference>
<dbReference type="GO" id="GO:0008270">
    <property type="term" value="F:zinc ion binding"/>
    <property type="evidence" value="ECO:0007669"/>
    <property type="project" value="UniProtKB-KW"/>
</dbReference>
<dbReference type="InterPro" id="IPR000315">
    <property type="entry name" value="Znf_B-box"/>
</dbReference>
<gene>
    <name evidence="4" type="primary">LOC111134326</name>
</gene>
<proteinExistence type="predicted"/>
<dbReference type="RefSeq" id="XP_022338964.1">
    <property type="nucleotide sequence ID" value="XM_022483256.1"/>
</dbReference>
<dbReference type="Gene3D" id="3.30.160.60">
    <property type="entry name" value="Classic Zinc Finger"/>
    <property type="match status" value="1"/>
</dbReference>
<keyword evidence="1" id="KW-0479">Metal-binding</keyword>
<dbReference type="CDD" id="cd19756">
    <property type="entry name" value="Bbox2"/>
    <property type="match status" value="1"/>
</dbReference>
<accession>A0A8B8EGY4</accession>
<dbReference type="SMART" id="SM00336">
    <property type="entry name" value="BBOX"/>
    <property type="match status" value="2"/>
</dbReference>
<dbReference type="PANTHER" id="PTHR25462">
    <property type="entry name" value="BONUS, ISOFORM C-RELATED"/>
    <property type="match status" value="1"/>
</dbReference>
<dbReference type="KEGG" id="cvn:111134326"/>
<dbReference type="GeneID" id="111134326"/>
<evidence type="ECO:0000259" key="2">
    <source>
        <dbReference type="PROSITE" id="PS50119"/>
    </source>
</evidence>
<dbReference type="InterPro" id="IPR047153">
    <property type="entry name" value="TRIM45/56/19-like"/>
</dbReference>
<dbReference type="Gene3D" id="2.120.10.30">
    <property type="entry name" value="TolB, C-terminal domain"/>
    <property type="match status" value="1"/>
</dbReference>
<dbReference type="SUPFAM" id="SSF57845">
    <property type="entry name" value="B-box zinc-binding domain"/>
    <property type="match status" value="1"/>
</dbReference>
<reference evidence="4" key="1">
    <citation type="submission" date="2025-08" db="UniProtKB">
        <authorList>
            <consortium name="RefSeq"/>
        </authorList>
    </citation>
    <scope>IDENTIFICATION</scope>
    <source>
        <tissue evidence="4">Whole sample</tissue>
    </source>
</reference>
<organism evidence="3 4">
    <name type="scientific">Crassostrea virginica</name>
    <name type="common">Eastern oyster</name>
    <dbReference type="NCBI Taxonomy" id="6565"/>
    <lineage>
        <taxon>Eukaryota</taxon>
        <taxon>Metazoa</taxon>
        <taxon>Spiralia</taxon>
        <taxon>Lophotrochozoa</taxon>
        <taxon>Mollusca</taxon>
        <taxon>Bivalvia</taxon>
        <taxon>Autobranchia</taxon>
        <taxon>Pteriomorphia</taxon>
        <taxon>Ostreida</taxon>
        <taxon>Ostreoidea</taxon>
        <taxon>Ostreidae</taxon>
        <taxon>Crassostrea</taxon>
    </lineage>
</organism>
<feature type="domain" description="B box-type" evidence="2">
    <location>
        <begin position="8"/>
        <end position="53"/>
    </location>
</feature>
<evidence type="ECO:0000313" key="4">
    <source>
        <dbReference type="RefSeq" id="XP_022338964.1"/>
    </source>
</evidence>
<keyword evidence="3" id="KW-1185">Reference proteome</keyword>
<evidence type="ECO:0000313" key="3">
    <source>
        <dbReference type="Proteomes" id="UP000694844"/>
    </source>
</evidence>
<dbReference type="Proteomes" id="UP000694844">
    <property type="component" value="Chromosome 5"/>
</dbReference>
<protein>
    <submittedName>
        <fullName evidence="4">E3 ubiquitin-protein ligase TRIM71-like</fullName>
    </submittedName>
</protein>